<feature type="modified residue" description="N6-carboxylysine" evidence="8">
    <location>
        <position position="217"/>
    </location>
</feature>
<feature type="binding site" evidence="8">
    <location>
        <begin position="153"/>
        <end position="154"/>
    </location>
    <ligand>
        <name>UDP-N-acetyl-alpha-D-muramoyl-L-alanyl-D-glutamate</name>
        <dbReference type="ChEBI" id="CHEBI:83900"/>
    </ligand>
</feature>
<sequence>MKLKNLISELSIKNNVDKNLLDQTVLGIAENSLLVEPGFLFIAVKGHGRDGHHFIEQAVENGASIIIGELDRIDVPVPYIQVQDSRKAVGRIANKFYHNPSKDKLMIGITGTNGKTTTSYMLKHIFESNGKSCAVIGTIQNIVNGKTIKSTNTTPSSLVAHQLLAASTDDVVIMEVSSHGLVQHRIAGIEFDFCLFTNLHHEHLDYHGTLSNYFQAKALLFQHLKPTGQAIVSTDTVWGLKLADMLKSKGIPTREVGQTTENDSQRVIFNPENSTIELLKEGEAFTVPSSLAGLHNLYNALLAYATAEASGINKNRIADSLADFKGVAGRLELFKMHNGATVIIDYAHTPDAILHVLTTAKQLGAKKVVHIFGFRGNRDISKRKDMLFVSSDLSDQYILTLDDLNSVSCADMLSELTLLNDSYGNEKGLIVPDRTLAIKLAMEYSQSNDYIVITGKGHETYQQPFQLSTPSDQETVNYILNLQVAAKS</sequence>
<evidence type="ECO:0000256" key="8">
    <source>
        <dbReference type="HAMAP-Rule" id="MF_00208"/>
    </source>
</evidence>
<dbReference type="RefSeq" id="WP_301722657.1">
    <property type="nucleotide sequence ID" value="NZ_JAUJWV010000001.1"/>
</dbReference>
<keyword evidence="8" id="KW-0460">Magnesium</keyword>
<evidence type="ECO:0000259" key="12">
    <source>
        <dbReference type="Pfam" id="PF08245"/>
    </source>
</evidence>
<comment type="subcellular location">
    <subcellularLocation>
        <location evidence="8 9">Cytoplasm</location>
    </subcellularLocation>
</comment>
<dbReference type="NCBIfam" id="TIGR01085">
    <property type="entry name" value="murE"/>
    <property type="match status" value="1"/>
</dbReference>
<dbReference type="EMBL" id="JAUJWV010000001">
    <property type="protein sequence ID" value="MDN7240765.1"/>
    <property type="molecule type" value="Genomic_DNA"/>
</dbReference>
<name>A0ABT8MYP7_9BACL</name>
<comment type="cofactor">
    <cofactor evidence="8">
        <name>Mg(2+)</name>
        <dbReference type="ChEBI" id="CHEBI:18420"/>
    </cofactor>
</comment>
<evidence type="ECO:0000256" key="5">
    <source>
        <dbReference type="ARBA" id="ARBA00022984"/>
    </source>
</evidence>
<keyword evidence="8 13" id="KW-0436">Ligase</keyword>
<evidence type="ECO:0000256" key="1">
    <source>
        <dbReference type="ARBA" id="ARBA00004752"/>
    </source>
</evidence>
<comment type="caution">
    <text evidence="8">Lacks conserved residue(s) required for the propagation of feature annotation.</text>
</comment>
<evidence type="ECO:0000256" key="4">
    <source>
        <dbReference type="ARBA" id="ARBA00022960"/>
    </source>
</evidence>
<feature type="binding site" evidence="8">
    <location>
        <position position="177"/>
    </location>
    <ligand>
        <name>UDP-N-acetyl-alpha-D-muramoyl-L-alanyl-D-glutamate</name>
        <dbReference type="ChEBI" id="CHEBI:83900"/>
    </ligand>
</feature>
<dbReference type="HAMAP" id="MF_00208">
    <property type="entry name" value="MurE"/>
    <property type="match status" value="1"/>
</dbReference>
<dbReference type="Pfam" id="PF08245">
    <property type="entry name" value="Mur_ligase_M"/>
    <property type="match status" value="1"/>
</dbReference>
<dbReference type="EC" id="6.3.2.-" evidence="8"/>
<feature type="domain" description="Mur ligase central" evidence="12">
    <location>
        <begin position="109"/>
        <end position="307"/>
    </location>
</feature>
<evidence type="ECO:0000256" key="3">
    <source>
        <dbReference type="ARBA" id="ARBA00022618"/>
    </source>
</evidence>
<feature type="domain" description="Mur ligase N-terminal catalytic" evidence="10">
    <location>
        <begin position="31"/>
        <end position="97"/>
    </location>
</feature>
<keyword evidence="14" id="KW-1185">Reference proteome</keyword>
<dbReference type="InterPro" id="IPR036615">
    <property type="entry name" value="Mur_ligase_C_dom_sf"/>
</dbReference>
<dbReference type="PANTHER" id="PTHR23135:SF7">
    <property type="entry name" value="LIPID II ISOGLUTAMINYL SYNTHASE (GLUTAMINE-HYDROLYZING) SUBUNIT MURT"/>
    <property type="match status" value="1"/>
</dbReference>
<feature type="domain" description="Mur ligase C-terminal" evidence="11">
    <location>
        <begin position="329"/>
        <end position="457"/>
    </location>
</feature>
<dbReference type="SUPFAM" id="SSF53623">
    <property type="entry name" value="MurD-like peptide ligases, catalytic domain"/>
    <property type="match status" value="1"/>
</dbReference>
<evidence type="ECO:0000256" key="7">
    <source>
        <dbReference type="ARBA" id="ARBA00023316"/>
    </source>
</evidence>
<keyword evidence="4 8" id="KW-0133">Cell shape</keyword>
<dbReference type="Gene3D" id="3.40.1190.10">
    <property type="entry name" value="Mur-like, catalytic domain"/>
    <property type="match status" value="1"/>
</dbReference>
<proteinExistence type="inferred from homology"/>
<evidence type="ECO:0000259" key="10">
    <source>
        <dbReference type="Pfam" id="PF01225"/>
    </source>
</evidence>
<dbReference type="Proteomes" id="UP001172055">
    <property type="component" value="Unassembled WGS sequence"/>
</dbReference>
<accession>A0ABT8MYP7</accession>
<dbReference type="InterPro" id="IPR035911">
    <property type="entry name" value="MurE/MurF_N"/>
</dbReference>
<comment type="caution">
    <text evidence="13">The sequence shown here is derived from an EMBL/GenBank/DDBJ whole genome shotgun (WGS) entry which is preliminary data.</text>
</comment>
<organism evidence="13 14">
    <name type="scientific">Planococcus shixiaomingii</name>
    <dbReference type="NCBI Taxonomy" id="3058393"/>
    <lineage>
        <taxon>Bacteria</taxon>
        <taxon>Bacillati</taxon>
        <taxon>Bacillota</taxon>
        <taxon>Bacilli</taxon>
        <taxon>Bacillales</taxon>
        <taxon>Caryophanaceae</taxon>
        <taxon>Planococcus</taxon>
    </lineage>
</organism>
<feature type="binding site" evidence="8">
    <location>
        <begin position="111"/>
        <end position="117"/>
    </location>
    <ligand>
        <name>ATP</name>
        <dbReference type="ChEBI" id="CHEBI:30616"/>
    </ligand>
</feature>
<comment type="similarity">
    <text evidence="2 8">Belongs to the MurCDEF family. MurE subfamily.</text>
</comment>
<dbReference type="InterPro" id="IPR036565">
    <property type="entry name" value="Mur-like_cat_sf"/>
</dbReference>
<dbReference type="InterPro" id="IPR013221">
    <property type="entry name" value="Mur_ligase_cen"/>
</dbReference>
<feature type="binding site" evidence="8">
    <location>
        <position position="152"/>
    </location>
    <ligand>
        <name>UDP-N-acetyl-alpha-D-muramoyl-L-alanyl-D-glutamate</name>
        <dbReference type="ChEBI" id="CHEBI:83900"/>
    </ligand>
</feature>
<keyword evidence="3 8" id="KW-0132">Cell division</keyword>
<keyword evidence="5 8" id="KW-0573">Peptidoglycan synthesis</keyword>
<comment type="function">
    <text evidence="8">Catalyzes the addition of an amino acid to the nucleotide precursor UDP-N-acetylmuramoyl-L-alanyl-D-glutamate (UMAG) in the biosynthesis of bacterial cell-wall peptidoglycan.</text>
</comment>
<dbReference type="InterPro" id="IPR004101">
    <property type="entry name" value="Mur_ligase_C"/>
</dbReference>
<dbReference type="SUPFAM" id="SSF53244">
    <property type="entry name" value="MurD-like peptide ligases, peptide-binding domain"/>
    <property type="match status" value="1"/>
</dbReference>
<dbReference type="InterPro" id="IPR000713">
    <property type="entry name" value="Mur_ligase_N"/>
</dbReference>
<evidence type="ECO:0000259" key="11">
    <source>
        <dbReference type="Pfam" id="PF02875"/>
    </source>
</evidence>
<dbReference type="NCBIfam" id="NF001126">
    <property type="entry name" value="PRK00139.1-4"/>
    <property type="match status" value="1"/>
</dbReference>
<keyword evidence="8" id="KW-0963">Cytoplasm</keyword>
<dbReference type="SUPFAM" id="SSF63418">
    <property type="entry name" value="MurE/MurF N-terminal domain"/>
    <property type="match status" value="1"/>
</dbReference>
<gene>
    <name evidence="8" type="primary">murE</name>
    <name evidence="13" type="ORF">QWY14_03140</name>
</gene>
<keyword evidence="6 8" id="KW-0131">Cell cycle</keyword>
<feature type="binding site" evidence="8">
    <location>
        <position position="32"/>
    </location>
    <ligand>
        <name>UDP-N-acetyl-alpha-D-muramoyl-L-alanyl-D-glutamate</name>
        <dbReference type="ChEBI" id="CHEBI:83900"/>
    </ligand>
</feature>
<evidence type="ECO:0000256" key="2">
    <source>
        <dbReference type="ARBA" id="ARBA00005898"/>
    </source>
</evidence>
<comment type="PTM">
    <text evidence="8">Carboxylation is probably crucial for Mg(2+) binding and, consequently, for the gamma-phosphate positioning of ATP.</text>
</comment>
<keyword evidence="7 8" id="KW-0961">Cell wall biogenesis/degradation</keyword>
<feature type="binding site" evidence="8">
    <location>
        <position position="183"/>
    </location>
    <ligand>
        <name>UDP-N-acetyl-alpha-D-muramoyl-L-alanyl-D-glutamate</name>
        <dbReference type="ChEBI" id="CHEBI:83900"/>
    </ligand>
</feature>
<protein>
    <recommendedName>
        <fullName evidence="8">UDP-N-acetylmuramyl-tripeptide synthetase</fullName>
        <ecNumber evidence="8">6.3.2.-</ecNumber>
    </recommendedName>
    <alternativeName>
        <fullName evidence="8">UDP-MurNAc-tripeptide synthetase</fullName>
    </alternativeName>
</protein>
<dbReference type="GO" id="GO:0008765">
    <property type="term" value="F:UDP-N-acetylmuramoylalanyl-D-glutamate-2,6-diaminopimelate ligase activity"/>
    <property type="evidence" value="ECO:0007669"/>
    <property type="project" value="UniProtKB-EC"/>
</dbReference>
<evidence type="ECO:0000256" key="9">
    <source>
        <dbReference type="RuleBase" id="RU004135"/>
    </source>
</evidence>
<evidence type="ECO:0000256" key="6">
    <source>
        <dbReference type="ARBA" id="ARBA00023306"/>
    </source>
</evidence>
<dbReference type="InterPro" id="IPR005761">
    <property type="entry name" value="UDP-N-AcMur-Glu-dNH2Pim_ligase"/>
</dbReference>
<comment type="pathway">
    <text evidence="1 8 9">Cell wall biogenesis; peptidoglycan biosynthesis.</text>
</comment>
<feature type="binding site" evidence="8">
    <location>
        <position position="185"/>
    </location>
    <ligand>
        <name>UDP-N-acetyl-alpha-D-muramoyl-L-alanyl-D-glutamate</name>
        <dbReference type="ChEBI" id="CHEBI:83900"/>
    </ligand>
</feature>
<dbReference type="PANTHER" id="PTHR23135">
    <property type="entry name" value="MUR LIGASE FAMILY MEMBER"/>
    <property type="match status" value="1"/>
</dbReference>
<dbReference type="Gene3D" id="3.40.1390.10">
    <property type="entry name" value="MurE/MurF, N-terminal domain"/>
    <property type="match status" value="1"/>
</dbReference>
<evidence type="ECO:0000313" key="14">
    <source>
        <dbReference type="Proteomes" id="UP001172055"/>
    </source>
</evidence>
<dbReference type="Pfam" id="PF01225">
    <property type="entry name" value="Mur_ligase"/>
    <property type="match status" value="1"/>
</dbReference>
<keyword evidence="8" id="KW-0547">Nucleotide-binding</keyword>
<keyword evidence="8" id="KW-0067">ATP-binding</keyword>
<evidence type="ECO:0000313" key="13">
    <source>
        <dbReference type="EMBL" id="MDN7240765.1"/>
    </source>
</evidence>
<dbReference type="Gene3D" id="3.90.190.20">
    <property type="entry name" value="Mur ligase, C-terminal domain"/>
    <property type="match status" value="1"/>
</dbReference>
<dbReference type="Pfam" id="PF02875">
    <property type="entry name" value="Mur_ligase_C"/>
    <property type="match status" value="1"/>
</dbReference>
<reference evidence="13 14" key="1">
    <citation type="submission" date="2023-06" db="EMBL/GenBank/DDBJ databases">
        <title>Novel species in genus Planococcus.</title>
        <authorList>
            <person name="Ning S."/>
        </authorList>
    </citation>
    <scope>NUCLEOTIDE SEQUENCE [LARGE SCALE GENOMIC DNA]</scope>
    <source>
        <strain evidence="13 14">N028</strain>
    </source>
</reference>